<dbReference type="PROSITE" id="PS51819">
    <property type="entry name" value="VOC"/>
    <property type="match status" value="2"/>
</dbReference>
<evidence type="ECO:0000256" key="2">
    <source>
        <dbReference type="HAMAP-Rule" id="MF_02238"/>
    </source>
</evidence>
<comment type="catalytic activity">
    <reaction evidence="2">
        <text>3-dehydroshikimate = 3,4-dihydroxybenzoate + H2O</text>
        <dbReference type="Rhea" id="RHEA:24848"/>
        <dbReference type="ChEBI" id="CHEBI:15377"/>
        <dbReference type="ChEBI" id="CHEBI:16630"/>
        <dbReference type="ChEBI" id="CHEBI:36241"/>
        <dbReference type="EC" id="4.2.1.118"/>
    </reaction>
</comment>
<proteinExistence type="inferred from homology"/>
<accession>A0A7W6GRJ7</accession>
<feature type="binding site" evidence="2">
    <location>
        <position position="191"/>
    </location>
    <ligand>
        <name>a divalent metal cation</name>
        <dbReference type="ChEBI" id="CHEBI:60240"/>
        <note>catalytic</note>
    </ligand>
</feature>
<feature type="binding site" evidence="2">
    <location>
        <position position="165"/>
    </location>
    <ligand>
        <name>a divalent metal cation</name>
        <dbReference type="ChEBI" id="CHEBI:60240"/>
        <note>catalytic</note>
    </ligand>
</feature>
<name>A0A7W6GRJ7_9RHOB</name>
<dbReference type="InterPro" id="IPR037523">
    <property type="entry name" value="VOC_core"/>
</dbReference>
<dbReference type="HAMAP" id="MF_02238">
    <property type="entry name" value="DSD"/>
    <property type="match status" value="1"/>
</dbReference>
<keyword evidence="4" id="KW-0223">Dioxygenase</keyword>
<comment type="pathway">
    <text evidence="2">Aromatic compound metabolism; 3,4-dihydroxybenzoate biosynthesis.</text>
</comment>
<evidence type="ECO:0000259" key="3">
    <source>
        <dbReference type="PROSITE" id="PS51819"/>
    </source>
</evidence>
<dbReference type="CDD" id="cd08342">
    <property type="entry name" value="HPPD_N_like"/>
    <property type="match status" value="1"/>
</dbReference>
<dbReference type="EC" id="4.2.1.118" evidence="2"/>
<dbReference type="InterPro" id="IPR013022">
    <property type="entry name" value="Xyl_isomerase-like_TIM-brl"/>
</dbReference>
<dbReference type="SUPFAM" id="SSF51658">
    <property type="entry name" value="Xylose isomerase-like"/>
    <property type="match status" value="1"/>
</dbReference>
<protein>
    <recommendedName>
        <fullName evidence="2">3-dehydroshikimate dehydratase</fullName>
        <shortName evidence="2">DSD</shortName>
        <ecNumber evidence="2">4.2.1.118</ecNumber>
    </recommendedName>
</protein>
<dbReference type="Pfam" id="PF01261">
    <property type="entry name" value="AP_endonuc_2"/>
    <property type="match status" value="1"/>
</dbReference>
<dbReference type="GO" id="GO:0051213">
    <property type="term" value="F:dioxygenase activity"/>
    <property type="evidence" value="ECO:0007669"/>
    <property type="project" value="UniProtKB-KW"/>
</dbReference>
<evidence type="ECO:0000256" key="1">
    <source>
        <dbReference type="ARBA" id="ARBA00022723"/>
    </source>
</evidence>
<keyword evidence="1 2" id="KW-0479">Metal-binding</keyword>
<dbReference type="InterPro" id="IPR004360">
    <property type="entry name" value="Glyas_Fos-R_dOase_dom"/>
</dbReference>
<comment type="similarity">
    <text evidence="2">Belongs to the bacterial two-domain DSD family.</text>
</comment>
<keyword evidence="4" id="KW-0670">Pyruvate</keyword>
<comment type="function">
    <text evidence="2">Catalyzes the conversion of 3-dehydroshikimate to protocatechuate (3,4-dihydroxybenzoate), a common intermediate of quinate and shikimate degradation pathways.</text>
</comment>
<evidence type="ECO:0000313" key="5">
    <source>
        <dbReference type="Proteomes" id="UP000541426"/>
    </source>
</evidence>
<dbReference type="Gene3D" id="3.10.180.10">
    <property type="entry name" value="2,3-Dihydroxybiphenyl 1,2-Dioxygenase, domain 1"/>
    <property type="match status" value="2"/>
</dbReference>
<feature type="binding site" evidence="2">
    <location>
        <position position="437"/>
    </location>
    <ligand>
        <name>Mg(2+)</name>
        <dbReference type="ChEBI" id="CHEBI:18420"/>
    </ligand>
</feature>
<dbReference type="Pfam" id="PF00903">
    <property type="entry name" value="Glyoxalase"/>
    <property type="match status" value="1"/>
</dbReference>
<gene>
    <name evidence="4" type="ORF">GGQ68_001309</name>
</gene>
<keyword evidence="5" id="KW-1185">Reference proteome</keyword>
<feature type="binding site" evidence="2">
    <location>
        <position position="239"/>
    </location>
    <ligand>
        <name>a divalent metal cation</name>
        <dbReference type="ChEBI" id="CHEBI:60240"/>
        <note>catalytic</note>
    </ligand>
</feature>
<dbReference type="Pfam" id="PF14696">
    <property type="entry name" value="Glyoxalase_5"/>
    <property type="match status" value="1"/>
</dbReference>
<feature type="binding site" evidence="2">
    <location>
        <position position="592"/>
    </location>
    <ligand>
        <name>Mg(2+)</name>
        <dbReference type="ChEBI" id="CHEBI:18420"/>
    </ligand>
</feature>
<reference evidence="4 5" key="1">
    <citation type="submission" date="2020-08" db="EMBL/GenBank/DDBJ databases">
        <title>Genomic Encyclopedia of Type Strains, Phase IV (KMG-IV): sequencing the most valuable type-strain genomes for metagenomic binning, comparative biology and taxonomic classification.</title>
        <authorList>
            <person name="Goeker M."/>
        </authorList>
    </citation>
    <scope>NUCLEOTIDE SEQUENCE [LARGE SCALE GENOMIC DNA]</scope>
    <source>
        <strain evidence="4 5">DSM 102235</strain>
    </source>
</reference>
<organism evidence="4 5">
    <name type="scientific">Sagittula marina</name>
    <dbReference type="NCBI Taxonomy" id="943940"/>
    <lineage>
        <taxon>Bacteria</taxon>
        <taxon>Pseudomonadati</taxon>
        <taxon>Pseudomonadota</taxon>
        <taxon>Alphaproteobacteria</taxon>
        <taxon>Rhodobacterales</taxon>
        <taxon>Roseobacteraceae</taxon>
        <taxon>Sagittula</taxon>
    </lineage>
</organism>
<dbReference type="AlphaFoldDB" id="A0A7W6GRJ7"/>
<dbReference type="UniPathway" id="UPA00088"/>
<dbReference type="EMBL" id="JACIEJ010000003">
    <property type="protein sequence ID" value="MBB3984980.1"/>
    <property type="molecule type" value="Genomic_DNA"/>
</dbReference>
<dbReference type="PANTHER" id="PTHR12110:SF21">
    <property type="entry name" value="XYLOSE ISOMERASE-LIKE TIM BARREL DOMAIN-CONTAINING PROTEIN"/>
    <property type="match status" value="1"/>
</dbReference>
<keyword evidence="4" id="KW-0560">Oxidoreductase</keyword>
<keyword evidence="2" id="KW-0456">Lyase</keyword>
<dbReference type="GO" id="GO:0046279">
    <property type="term" value="P:3,4-dihydroxybenzoate biosynthetic process"/>
    <property type="evidence" value="ECO:0007669"/>
    <property type="project" value="UniProtKB-UniRule"/>
</dbReference>
<dbReference type="GO" id="GO:0046565">
    <property type="term" value="F:3-dehydroshikimate dehydratase activity"/>
    <property type="evidence" value="ECO:0007669"/>
    <property type="project" value="UniProtKB-UniRule"/>
</dbReference>
<sequence>MKTGIATVSISGNLEEKIEAIAEAGFTGIEIFEQDFIADIRSPAAVGRRIRESGLEVMLFQPFRDFEGLPTALRAKAFERARRKFDVMQELGCELMLICSSVHPEALGGIDRAAGDLAELGDLAASRGLRVGYEALAWGRHVNDHRDAWEIVRRADHPNVGLVLDSFHTLARGIDPETIRRIPGDKIFFVQLADAPAIEMDLLYWSRHFRNMPGEGDLRVTDFMRAVMATGYAGPVSLEIFNDQFRGGSPKTIARDGYRSLIALMDDVRRQEPEAMSGVPPLPAPVSVHDTAFIEFAAQGAALTALEDLLASLGFQRRGRHVSKAVTLWQQGNIRFLLNAETTGHAANAWTVRGTTICDIGLSVASAEDTVIRAEALGAQPFSQPIGPGEMPIPAIRGLGGSVMHLISEGALSDVWDVDFLPEDAATPEAGLTRVDHIAQTMSYDEMLSWSLFWTTLFDMQKAPMVDVVDPDGLIRSRAIAAPDGAARITLNGAESHKTLAGSFLADGLGATIQHVALATNDIFATAEALKARGFEALPLSPNYFDDLSARFDLQPEQLDRMRAASILYDADEHGEFFQFYSKPFAGQMFFEVVERRGGYAGYGAPNAPFRIAALKRLQRAKDMPTV</sequence>
<feature type="binding site" evidence="2">
    <location>
        <position position="515"/>
    </location>
    <ligand>
        <name>Mg(2+)</name>
        <dbReference type="ChEBI" id="CHEBI:18420"/>
    </ligand>
</feature>
<dbReference type="PANTHER" id="PTHR12110">
    <property type="entry name" value="HYDROXYPYRUVATE ISOMERASE"/>
    <property type="match status" value="1"/>
</dbReference>
<dbReference type="RefSeq" id="WP_183964165.1">
    <property type="nucleotide sequence ID" value="NZ_BAABBZ010000059.1"/>
</dbReference>
<dbReference type="InterPro" id="IPR029068">
    <property type="entry name" value="Glyas_Bleomycin-R_OHBP_Dase"/>
</dbReference>
<evidence type="ECO:0000313" key="4">
    <source>
        <dbReference type="EMBL" id="MBB3984980.1"/>
    </source>
</evidence>
<comment type="cofactor">
    <cofactor evidence="2">
        <name>a divalent metal cation</name>
        <dbReference type="ChEBI" id="CHEBI:60240"/>
    </cofactor>
</comment>
<dbReference type="GO" id="GO:0046872">
    <property type="term" value="F:metal ion binding"/>
    <property type="evidence" value="ECO:0007669"/>
    <property type="project" value="UniProtKB-UniRule"/>
</dbReference>
<feature type="binding site" evidence="2">
    <location>
        <position position="134"/>
    </location>
    <ligand>
        <name>a divalent metal cation</name>
        <dbReference type="ChEBI" id="CHEBI:60240"/>
        <note>catalytic</note>
    </ligand>
</feature>
<feature type="domain" description="VOC" evidence="3">
    <location>
        <begin position="287"/>
        <end position="409"/>
    </location>
</feature>
<dbReference type="InterPro" id="IPR036237">
    <property type="entry name" value="Xyl_isomerase-like_sf"/>
</dbReference>
<dbReference type="InterPro" id="IPR043700">
    <property type="entry name" value="DSD"/>
</dbReference>
<dbReference type="SUPFAM" id="SSF54593">
    <property type="entry name" value="Glyoxalase/Bleomycin resistance protein/Dihydroxybiphenyl dioxygenase"/>
    <property type="match status" value="1"/>
</dbReference>
<comment type="caution">
    <text evidence="4">The sequence shown here is derived from an EMBL/GenBank/DDBJ whole genome shotgun (WGS) entry which is preliminary data.</text>
</comment>
<dbReference type="InterPro" id="IPR041736">
    <property type="entry name" value="4OHPhenylPyrv_dOase_N"/>
</dbReference>
<dbReference type="Proteomes" id="UP000541426">
    <property type="component" value="Unassembled WGS sequence"/>
</dbReference>
<dbReference type="InterPro" id="IPR050312">
    <property type="entry name" value="IolE/XylAMocC-like"/>
</dbReference>
<feature type="domain" description="VOC" evidence="3">
    <location>
        <begin position="434"/>
        <end position="583"/>
    </location>
</feature>
<dbReference type="Gene3D" id="3.20.20.150">
    <property type="entry name" value="Divalent-metal-dependent TIM barrel enzymes"/>
    <property type="match status" value="1"/>
</dbReference>